<evidence type="ECO:0000256" key="1">
    <source>
        <dbReference type="SAM" id="MobiDB-lite"/>
    </source>
</evidence>
<reference evidence="2 3" key="1">
    <citation type="journal article" date="2016" name="Gene">
        <title>PacBio SMRT assembly of a complex multi-replicon genome reveals chlorocatechol degradative operon in a region of genome plasticity.</title>
        <authorList>
            <person name="Ricker N."/>
            <person name="Shen S.Y."/>
            <person name="Goordial J."/>
            <person name="Jin S."/>
            <person name="Fulthorpe R.R."/>
        </authorList>
    </citation>
    <scope>NUCLEOTIDE SEQUENCE [LARGE SCALE GENOMIC DNA]</scope>
    <source>
        <strain evidence="2 3">OLGA172</strain>
    </source>
</reference>
<sequence>MVISPPFLPAAGLTSTDPTEPDPMMAAVGQFELLHHGTYPIAFDRRSHCGIHLAPSEQTEPVRAIADGEVIAYRVSKNAIADGQINPQTGNPVLNSNTGFVLLKHVTDTGDGRTITFYSLYMHLLDMTAQQNIAPQPTNPAQNSSPDGLPAWLLDTAGGKDGVARSGNGRKVYRKDMLGYWGSCHGTRHLHFEIFMTETDFTAWFAQDGHKVQLGAKNPVTPASKDYWGHSYFVIPGGQTFVSVPPGQHGSAYFPALTSGTLDPNSKLYVEAYFHKGERYTRSWVGIGDSIKPLTAAPVKDRYKEYEYNLYQRATDLYPHCPSDGYDMLRFGRILGADQQTLPASAPNTWVAVPFDENSTQGYIDISQDAIQKLSDADFPFFTGWKRIDDDNTPFGPDGLCGYDELCKITGVAEAQELPGATMPSEYSEDDQLAAYVRGKEDVLNSLKGFICHASSEWDAGNNDGRYGGLNEPDGFFGKRKDIDPDEYDKFVAFLKRFQFLEQTPLGGHRFWFFHPLAFIRHFRKCGWMSAQELAQCIPRKIVDQTRNQVNQTVFPRGSIGWGSALARVQRFLPHLNRAFRKYGLSSNGIRLSYFLGNAIQETTYLSQTAEGDGSHLSYAPWYGRGIIQLTHEENYKRYGDYRGWPGSASSYRDSLETDPARASDSAGFYWVSCAKPVNSAHNINVEADAYPIISPTTITNVCSSYDYHNRTCNTVLSAMRFRVCQQFERTARAVNTGSPNRTGAMYGLVPRTNVFLSSMAKLSDVLIDFEDAYAQKIG</sequence>
<dbReference type="STRING" id="1804984.AYM40_14215"/>
<dbReference type="AlphaFoldDB" id="A0A160FMH8"/>
<proteinExistence type="predicted"/>
<dbReference type="InterPro" id="IPR023346">
    <property type="entry name" value="Lysozyme-like_dom_sf"/>
</dbReference>
<evidence type="ECO:0000313" key="2">
    <source>
        <dbReference type="EMBL" id="ANB73388.1"/>
    </source>
</evidence>
<name>A0A160FMH8_9BURK</name>
<dbReference type="Gene3D" id="2.70.70.10">
    <property type="entry name" value="Glucose Permease (Domain IIA)"/>
    <property type="match status" value="1"/>
</dbReference>
<gene>
    <name evidence="2" type="ORF">AYM40_14215</name>
</gene>
<accession>A0A160FMH8</accession>
<feature type="region of interest" description="Disordered" evidence="1">
    <location>
        <begin position="1"/>
        <end position="20"/>
    </location>
</feature>
<dbReference type="OrthoDB" id="1242806at2"/>
<organism evidence="2 3">
    <name type="scientific">Paraburkholderia phytofirmans OLGA172</name>
    <dbReference type="NCBI Taxonomy" id="1417228"/>
    <lineage>
        <taxon>Bacteria</taxon>
        <taxon>Pseudomonadati</taxon>
        <taxon>Pseudomonadota</taxon>
        <taxon>Betaproteobacteria</taxon>
        <taxon>Burkholderiales</taxon>
        <taxon>Burkholderiaceae</taxon>
        <taxon>Paraburkholderia</taxon>
    </lineage>
</organism>
<dbReference type="InterPro" id="IPR011055">
    <property type="entry name" value="Dup_hybrid_motif"/>
</dbReference>
<keyword evidence="3" id="KW-1185">Reference proteome</keyword>
<protein>
    <submittedName>
        <fullName evidence="2">Uncharacterized protein</fullName>
    </submittedName>
</protein>
<dbReference type="EMBL" id="CP014578">
    <property type="protein sequence ID" value="ANB73388.1"/>
    <property type="molecule type" value="Genomic_DNA"/>
</dbReference>
<dbReference type="Gene3D" id="1.10.530.10">
    <property type="match status" value="1"/>
</dbReference>
<dbReference type="KEGG" id="buz:AYM40_14215"/>
<dbReference type="SUPFAM" id="SSF53955">
    <property type="entry name" value="Lysozyme-like"/>
    <property type="match status" value="1"/>
</dbReference>
<evidence type="ECO:0000313" key="3">
    <source>
        <dbReference type="Proteomes" id="UP000076852"/>
    </source>
</evidence>
<dbReference type="Proteomes" id="UP000076852">
    <property type="component" value="Chromosome 1"/>
</dbReference>